<name>A0A6I4WBJ5_9ACTN</name>
<dbReference type="EMBL" id="WUTW01000007">
    <property type="protein sequence ID" value="MXQ67557.1"/>
    <property type="molecule type" value="Genomic_DNA"/>
</dbReference>
<dbReference type="InterPro" id="IPR041664">
    <property type="entry name" value="AAA_16"/>
</dbReference>
<dbReference type="Pfam" id="PF13191">
    <property type="entry name" value="AAA_16"/>
    <property type="match status" value="1"/>
</dbReference>
<keyword evidence="3" id="KW-1185">Reference proteome</keyword>
<proteinExistence type="predicted"/>
<evidence type="ECO:0000313" key="2">
    <source>
        <dbReference type="EMBL" id="MXQ67557.1"/>
    </source>
</evidence>
<feature type="domain" description="Orc1-like AAA ATPase" evidence="1">
    <location>
        <begin position="3"/>
        <end position="239"/>
    </location>
</feature>
<organism evidence="2 3">
    <name type="scientific">Actinomadura rayongensis</name>
    <dbReference type="NCBI Taxonomy" id="1429076"/>
    <lineage>
        <taxon>Bacteria</taxon>
        <taxon>Bacillati</taxon>
        <taxon>Actinomycetota</taxon>
        <taxon>Actinomycetes</taxon>
        <taxon>Streptosporangiales</taxon>
        <taxon>Thermomonosporaceae</taxon>
        <taxon>Actinomadura</taxon>
    </lineage>
</organism>
<dbReference type="SUPFAM" id="SSF52540">
    <property type="entry name" value="P-loop containing nucleoside triphosphate hydrolases"/>
    <property type="match status" value="1"/>
</dbReference>
<comment type="caution">
    <text evidence="2">The sequence shown here is derived from an EMBL/GenBank/DDBJ whole genome shotgun (WGS) entry which is preliminary data.</text>
</comment>
<dbReference type="AlphaFoldDB" id="A0A6I4WBJ5"/>
<reference evidence="2 3" key="1">
    <citation type="submission" date="2019-12" db="EMBL/GenBank/DDBJ databases">
        <title>Nocardia macrotermitis sp. nov. and Nocardia aurantia sp. nov., isolated from the gut of the fungus growing-termite Macrotermes natalensis.</title>
        <authorList>
            <person name="Christine B."/>
            <person name="Rene B."/>
        </authorList>
    </citation>
    <scope>NUCLEOTIDE SEQUENCE [LARGE SCALE GENOMIC DNA]</scope>
    <source>
        <strain evidence="2 3">DSM 102126</strain>
    </source>
</reference>
<dbReference type="Proteomes" id="UP000431901">
    <property type="component" value="Unassembled WGS sequence"/>
</dbReference>
<evidence type="ECO:0000259" key="1">
    <source>
        <dbReference type="Pfam" id="PF13191"/>
    </source>
</evidence>
<protein>
    <submittedName>
        <fullName evidence="2">AAA family ATPase</fullName>
    </submittedName>
</protein>
<dbReference type="OrthoDB" id="4039313at2"/>
<dbReference type="Gene3D" id="3.40.50.300">
    <property type="entry name" value="P-loop containing nucleotide triphosphate hydrolases"/>
    <property type="match status" value="1"/>
</dbReference>
<gene>
    <name evidence="2" type="ORF">GQ466_26415</name>
</gene>
<dbReference type="InterPro" id="IPR027417">
    <property type="entry name" value="P-loop_NTPase"/>
</dbReference>
<evidence type="ECO:0000313" key="3">
    <source>
        <dbReference type="Proteomes" id="UP000431901"/>
    </source>
</evidence>
<accession>A0A6I4WBJ5</accession>
<sequence length="840" mass="93125">MHFVGRRTELDRLRRVLATVEAGTFLDVVGIHGVGKTSLLNEFARLTRPDPDVRVFTIDMWDYRLGEGFVDDFGPDASAAVLFETFQRSLKLTTLFTAGAGEEEHEAFAGLRAAHREHLQLHELLLAKRGGGTCVRPTTESARESASPPAGGNVIAGSHLTNAVQARDVHNIIINSTPGDEETRVLLRGLQNLADDVFVDAWTAFTANRRVLIAVDGFETVADDELGLWMARLAARLPRTLVVAARTPSSRPVVFQRNEVQQLVLRNFDLAEVGRYLAGRFHPASLRPDVADVAYAATAGHPGGVSLVAELIAETEGAAISPASLQRRLNRLPDDWERRWGGLVELILTATNNAKLHLAVEAAAVAGSFDDALLGELVGADGVTPVELRSLIRRMDDLGLLQQLVRDGLSDRLRLHEFVRRSVAARLRTLHHRERWLPLHRIAAEHYYSLLNDWDGGAFDSYLSWYAFENPEWQENKRSWLWHTGMLTDRRHRQVARARLVRVFLMAFWWWGTYLPFPFNRQLLEDWGRATALWEPGRASRPRLGRSEDQELVDALTFLLDAYPAGLLERPADTPWDEIRGKMLLVRDLCGLGPGGRPGGLSPAEAVDLDWADALITLVHAHTRRFRDPADPAGEELYARAAALFTALGDEWTVRWIEFERADLAFEAGDPAGAARRLAATAAVVRADGAAGGDWDHELLGNLHRLAADLHWGRGELGESAQEYGRAVAHAYVFQGVPNPPDEYTRQFYTEMTTRTARRIGELAASPADAAVFVTGLRAQVPVPGNEADRTGTQFFPVGPTLEELRARDTAFMTRWRTSPLCSVDPFPGLSHVVDLLGDD</sequence>
<dbReference type="RefSeq" id="WP_161105726.1">
    <property type="nucleotide sequence ID" value="NZ_JBHLYI010000008.1"/>
</dbReference>